<accession>A0A317VZS1</accession>
<evidence type="ECO:0000313" key="4">
    <source>
        <dbReference type="EMBL" id="PWY79149.1"/>
    </source>
</evidence>
<dbReference type="Gene3D" id="3.40.50.1820">
    <property type="entry name" value="alpha/beta hydrolase"/>
    <property type="match status" value="1"/>
</dbReference>
<proteinExistence type="inferred from homology"/>
<reference evidence="4 5" key="1">
    <citation type="submission" date="2016-12" db="EMBL/GenBank/DDBJ databases">
        <title>The genomes of Aspergillus section Nigri reveals drivers in fungal speciation.</title>
        <authorList>
            <consortium name="DOE Joint Genome Institute"/>
            <person name="Vesth T.C."/>
            <person name="Nybo J."/>
            <person name="Theobald S."/>
            <person name="Brandl J."/>
            <person name="Frisvad J.C."/>
            <person name="Nielsen K.F."/>
            <person name="Lyhne E.K."/>
            <person name="Kogle M.E."/>
            <person name="Kuo A."/>
            <person name="Riley R."/>
            <person name="Clum A."/>
            <person name="Nolan M."/>
            <person name="Lipzen A."/>
            <person name="Salamov A."/>
            <person name="Henrissat B."/>
            <person name="Wiebenga A."/>
            <person name="De Vries R.P."/>
            <person name="Grigoriev I.V."/>
            <person name="Mortensen U.H."/>
            <person name="Andersen M.R."/>
            <person name="Baker S.E."/>
        </authorList>
    </citation>
    <scope>NUCLEOTIDE SEQUENCE [LARGE SCALE GENOMIC DNA]</scope>
    <source>
        <strain evidence="4 5">CBS 117.55</strain>
    </source>
</reference>
<sequence>HLPRLLLLHGGGTNARIFRSQCRSLRAALTPYFRLVFVDAPFPSVPGPDVIKVYEKWGPFRCWIPQPPCSNAVHSRGEVVRGVQGALRKAMTDDDARGGRGEWVGVLGFSQGAKVAASLLVGMQGGRKREGGMGLRLRFGVLLAGRAPVVRLEGEDEDEDEDDGEGLEDYGAVLELPTLHVHGMRDPGLSLHRELLGICERGTARLVEWEGEHRVPIRSADVGVVVTEILGMARAAGVL</sequence>
<organism evidence="4 5">
    <name type="scientific">Aspergillus heteromorphus CBS 117.55</name>
    <dbReference type="NCBI Taxonomy" id="1448321"/>
    <lineage>
        <taxon>Eukaryota</taxon>
        <taxon>Fungi</taxon>
        <taxon>Dikarya</taxon>
        <taxon>Ascomycota</taxon>
        <taxon>Pezizomycotina</taxon>
        <taxon>Eurotiomycetes</taxon>
        <taxon>Eurotiomycetidae</taxon>
        <taxon>Eurotiales</taxon>
        <taxon>Aspergillaceae</taxon>
        <taxon>Aspergillus</taxon>
        <taxon>Aspergillus subgen. Circumdati</taxon>
    </lineage>
</organism>
<dbReference type="GeneID" id="37061106"/>
<dbReference type="OrthoDB" id="414698at2759"/>
<dbReference type="PANTHER" id="PTHR48070:SF3">
    <property type="entry name" value="ESTERASE DBAE-RELATED"/>
    <property type="match status" value="1"/>
</dbReference>
<feature type="non-terminal residue" evidence="4">
    <location>
        <position position="1"/>
    </location>
</feature>
<dbReference type="GO" id="GO:0005737">
    <property type="term" value="C:cytoplasm"/>
    <property type="evidence" value="ECO:0007669"/>
    <property type="project" value="TreeGrafter"/>
</dbReference>
<dbReference type="GO" id="GO:0016787">
    <property type="term" value="F:hydrolase activity"/>
    <property type="evidence" value="ECO:0007669"/>
    <property type="project" value="UniProtKB-KW"/>
</dbReference>
<dbReference type="InterPro" id="IPR005645">
    <property type="entry name" value="FSH-like_dom"/>
</dbReference>
<dbReference type="GO" id="GO:0005634">
    <property type="term" value="C:nucleus"/>
    <property type="evidence" value="ECO:0007669"/>
    <property type="project" value="TreeGrafter"/>
</dbReference>
<dbReference type="SUPFAM" id="SSF53474">
    <property type="entry name" value="alpha/beta-Hydrolases"/>
    <property type="match status" value="1"/>
</dbReference>
<feature type="non-terminal residue" evidence="4">
    <location>
        <position position="239"/>
    </location>
</feature>
<keyword evidence="5" id="KW-1185">Reference proteome</keyword>
<dbReference type="AlphaFoldDB" id="A0A317VZS1"/>
<dbReference type="RefSeq" id="XP_025398369.1">
    <property type="nucleotide sequence ID" value="XM_025538869.1"/>
</dbReference>
<evidence type="ECO:0000313" key="5">
    <source>
        <dbReference type="Proteomes" id="UP000247233"/>
    </source>
</evidence>
<name>A0A317VZS1_9EURO</name>
<comment type="caution">
    <text evidence="4">The sequence shown here is derived from an EMBL/GenBank/DDBJ whole genome shotgun (WGS) entry which is preliminary data.</text>
</comment>
<evidence type="ECO:0000256" key="2">
    <source>
        <dbReference type="ARBA" id="ARBA00022801"/>
    </source>
</evidence>
<dbReference type="EMBL" id="MSFL01000016">
    <property type="protein sequence ID" value="PWY79149.1"/>
    <property type="molecule type" value="Genomic_DNA"/>
</dbReference>
<protein>
    <recommendedName>
        <fullName evidence="3">Serine hydrolase domain-containing protein</fullName>
    </recommendedName>
</protein>
<feature type="domain" description="Serine hydrolase" evidence="3">
    <location>
        <begin position="3"/>
        <end position="220"/>
    </location>
</feature>
<dbReference type="VEuPathDB" id="FungiDB:BO70DRAFT_257829"/>
<dbReference type="InterPro" id="IPR029058">
    <property type="entry name" value="AB_hydrolase_fold"/>
</dbReference>
<dbReference type="InterPro" id="IPR050593">
    <property type="entry name" value="LovG"/>
</dbReference>
<evidence type="ECO:0000256" key="1">
    <source>
        <dbReference type="ARBA" id="ARBA00005863"/>
    </source>
</evidence>
<keyword evidence="2" id="KW-0378">Hydrolase</keyword>
<dbReference type="Pfam" id="PF03959">
    <property type="entry name" value="FSH1"/>
    <property type="match status" value="1"/>
</dbReference>
<evidence type="ECO:0000259" key="3">
    <source>
        <dbReference type="Pfam" id="PF03959"/>
    </source>
</evidence>
<dbReference type="GO" id="GO:0044550">
    <property type="term" value="P:secondary metabolite biosynthetic process"/>
    <property type="evidence" value="ECO:0007669"/>
    <property type="project" value="TreeGrafter"/>
</dbReference>
<gene>
    <name evidence="4" type="ORF">BO70DRAFT_257829</name>
</gene>
<comment type="similarity">
    <text evidence="1">Belongs to the LovG family.</text>
</comment>
<dbReference type="PANTHER" id="PTHR48070">
    <property type="entry name" value="ESTERASE OVCA2"/>
    <property type="match status" value="1"/>
</dbReference>
<dbReference type="Proteomes" id="UP000247233">
    <property type="component" value="Unassembled WGS sequence"/>
</dbReference>